<gene>
    <name evidence="1" type="ORF">M0811_14439</name>
</gene>
<organism evidence="1 2">
    <name type="scientific">Anaeramoeba ignava</name>
    <name type="common">Anaerobic marine amoeba</name>
    <dbReference type="NCBI Taxonomy" id="1746090"/>
    <lineage>
        <taxon>Eukaryota</taxon>
        <taxon>Metamonada</taxon>
        <taxon>Anaeramoebidae</taxon>
        <taxon>Anaeramoeba</taxon>
    </lineage>
</organism>
<dbReference type="AlphaFoldDB" id="A0A9Q0LY17"/>
<dbReference type="EMBL" id="JAPDFW010000028">
    <property type="protein sequence ID" value="KAJ5079523.1"/>
    <property type="molecule type" value="Genomic_DNA"/>
</dbReference>
<name>A0A9Q0LY17_ANAIG</name>
<accession>A0A9Q0LY17</accession>
<proteinExistence type="predicted"/>
<evidence type="ECO:0000313" key="1">
    <source>
        <dbReference type="EMBL" id="KAJ5079523.1"/>
    </source>
</evidence>
<sequence length="160" mass="19279">MEVENQKEKITLKRLNEIISHFEIAIKFFSHQKFLNDFIEIRIYLAKLYLKYAEICHENIKLKKFIIGFKNFLDIQSCFPLNQELLQNLTKNQMFSKLESYLHSFLQKIINFLSSSQKFKKLNDSFKEIYKFSLINKGKTEIIFKELEKVIKNINNLEKK</sequence>
<protein>
    <submittedName>
        <fullName evidence="1">Uncharacterized protein</fullName>
    </submittedName>
</protein>
<reference evidence="1" key="1">
    <citation type="submission" date="2022-10" db="EMBL/GenBank/DDBJ databases">
        <title>Novel sulphate-reducing endosymbionts in the free-living metamonad Anaeramoeba.</title>
        <authorList>
            <person name="Jerlstrom-Hultqvist J."/>
            <person name="Cepicka I."/>
            <person name="Gallot-Lavallee L."/>
            <person name="Salas-Leiva D."/>
            <person name="Curtis B.A."/>
            <person name="Zahonova K."/>
            <person name="Pipaliya S."/>
            <person name="Dacks J."/>
            <person name="Roger A.J."/>
        </authorList>
    </citation>
    <scope>NUCLEOTIDE SEQUENCE</scope>
    <source>
        <strain evidence="1">BMAN</strain>
    </source>
</reference>
<comment type="caution">
    <text evidence="1">The sequence shown here is derived from an EMBL/GenBank/DDBJ whole genome shotgun (WGS) entry which is preliminary data.</text>
</comment>
<dbReference type="Proteomes" id="UP001149090">
    <property type="component" value="Unassembled WGS sequence"/>
</dbReference>
<evidence type="ECO:0000313" key="2">
    <source>
        <dbReference type="Proteomes" id="UP001149090"/>
    </source>
</evidence>
<keyword evidence="2" id="KW-1185">Reference proteome</keyword>